<dbReference type="Gene3D" id="3.40.50.300">
    <property type="entry name" value="P-loop containing nucleotide triphosphate hydrolases"/>
    <property type="match status" value="1"/>
</dbReference>
<comment type="caution">
    <text evidence="5">The sequence shown here is derived from an EMBL/GenBank/DDBJ whole genome shotgun (WGS) entry which is preliminary data.</text>
</comment>
<dbReference type="SUPFAM" id="SSF50978">
    <property type="entry name" value="WD40 repeat-like"/>
    <property type="match status" value="1"/>
</dbReference>
<organism evidence="5 6">
    <name type="scientific">Helicocarpus griseus UAMH5409</name>
    <dbReference type="NCBI Taxonomy" id="1447875"/>
    <lineage>
        <taxon>Eukaryota</taxon>
        <taxon>Fungi</taxon>
        <taxon>Dikarya</taxon>
        <taxon>Ascomycota</taxon>
        <taxon>Pezizomycotina</taxon>
        <taxon>Eurotiomycetes</taxon>
        <taxon>Eurotiomycetidae</taxon>
        <taxon>Onygenales</taxon>
        <taxon>Ajellomycetaceae</taxon>
        <taxon>Helicocarpus</taxon>
    </lineage>
</organism>
<sequence length="1035" mass="117072">MDRFRRRSSFEPPSRLGRMSGALRRLSSPSNKPRSITEEDVDSTKEFKGPLGLNLLHAVPEPLIDFIFVHGLGGGSKKTWSLSISPEHYWPKEWLGHDPEFRSARIHSFGYKAEWDELGGSVLNIHDFARSLLSEIRCNPDIRRSTVSGRIHTLYFLATPHRGSDLADILVNILRVSYGARPFVTELRHNSEMIASINDSFRHFANDLQLWSFYETIPSNFVFTKAIVVHKLSATLDYATEKPSPMNADHRGICKFDQQTDPNYQTLRNAFTATIDNILTQASRATSAISNDDHRRLTELTCVSEPPVKELSALEETRAPGSCGWLTSKKVYRNWQTGHHESRPILFLTGNAGSGKSVLSAYVIHELQKREKGCSYFFFKHGGATRSTVATCLQALAYQMARSDHRILRRFLQVQEDMSSASQLDEKTIWRKLFIGCIFKETDSTPVFWVIDGLDECERFSVFLTLIAQVPSHLKILITSRNVRDIEKGLAKLGHLAEQHQIDEKDTLGDLGIFVDSKMDSFPTGDDEGRQKLKNKILQKACGSFLWVALVVKELDQVYSEEGAEEVLNEVPSDMNKVYARMLGSSANNPRTAALASSIFMWTLLALRPLRADELQFAIKLDINQTVHNLHTSIPAICGQLAHVNQRDEVEIIHQTAKAYLLRLEEYPNIAVNRPQFHDRIALMCLNVLSGPIIKELQSSFAKGSPGSITGSGLVDYACEYFSHHLLKCSSENSATWDLLFEFLENNALLWIERLARRKDLRPISRTAKNLQAYLRCRIKYLPPFCSQIANLESWINDLTRLGVKFGANLSISPSSIHTLIPAMCPTESVISQVYGTRIRGLVIRGLNYRTWDDCLARIDYNTQQIVAVAQGDRYSAVAASDGTIFVYYQDSMQPKSTILHGERLKTLTFSAEDRYLASSGRKSVNIWDPAEGNLIRAINTEHVVSKLMFMDNSCALVAATQNNDIINWDFQTGTETERWQWIDSIRTVPDHHMPSQRQPQVVVFSPDYATLAVAYRGFPIFLFDMATKIHWVLQ</sequence>
<proteinExistence type="predicted"/>
<protein>
    <submittedName>
        <fullName evidence="5">Uncharacterized protein</fullName>
    </submittedName>
</protein>
<dbReference type="EMBL" id="PDNB01000006">
    <property type="protein sequence ID" value="PGH18076.1"/>
    <property type="molecule type" value="Genomic_DNA"/>
</dbReference>
<accession>A0A2B7Y989</accession>
<feature type="domain" description="GPI inositol-deacylase winged helix" evidence="3">
    <location>
        <begin position="591"/>
        <end position="665"/>
    </location>
</feature>
<evidence type="ECO:0000313" key="6">
    <source>
        <dbReference type="Proteomes" id="UP000223968"/>
    </source>
</evidence>
<name>A0A2B7Y989_9EURO</name>
<dbReference type="InterPro" id="IPR036322">
    <property type="entry name" value="WD40_repeat_dom_sf"/>
</dbReference>
<evidence type="ECO:0000259" key="3">
    <source>
        <dbReference type="Pfam" id="PF22939"/>
    </source>
</evidence>
<keyword evidence="6" id="KW-1185">Reference proteome</keyword>
<dbReference type="Pfam" id="PF24883">
    <property type="entry name" value="NPHP3_N"/>
    <property type="match status" value="1"/>
</dbReference>
<evidence type="ECO:0000256" key="2">
    <source>
        <dbReference type="SAM" id="MobiDB-lite"/>
    </source>
</evidence>
<evidence type="ECO:0000256" key="1">
    <source>
        <dbReference type="ARBA" id="ARBA00022737"/>
    </source>
</evidence>
<gene>
    <name evidence="5" type="ORF">AJ79_00703</name>
</gene>
<evidence type="ECO:0000259" key="4">
    <source>
        <dbReference type="Pfam" id="PF24883"/>
    </source>
</evidence>
<dbReference type="InterPro" id="IPR027417">
    <property type="entry name" value="P-loop_NTPase"/>
</dbReference>
<dbReference type="InterPro" id="IPR015943">
    <property type="entry name" value="WD40/YVTN_repeat-like_dom_sf"/>
</dbReference>
<dbReference type="PANTHER" id="PTHR10039:SF16">
    <property type="entry name" value="GPI INOSITOL-DEACYLASE"/>
    <property type="match status" value="1"/>
</dbReference>
<dbReference type="Gene3D" id="2.130.10.10">
    <property type="entry name" value="YVTN repeat-like/Quinoprotein amine dehydrogenase"/>
    <property type="match status" value="1"/>
</dbReference>
<dbReference type="SUPFAM" id="SSF53474">
    <property type="entry name" value="alpha/beta-Hydrolases"/>
    <property type="match status" value="1"/>
</dbReference>
<dbReference type="OrthoDB" id="5308034at2759"/>
<dbReference type="STRING" id="1447875.A0A2B7Y989"/>
<dbReference type="PANTHER" id="PTHR10039">
    <property type="entry name" value="AMELOGENIN"/>
    <property type="match status" value="1"/>
</dbReference>
<dbReference type="AlphaFoldDB" id="A0A2B7Y989"/>
<reference evidence="5 6" key="1">
    <citation type="submission" date="2017-10" db="EMBL/GenBank/DDBJ databases">
        <title>Comparative genomics in systemic dimorphic fungi from Ajellomycetaceae.</title>
        <authorList>
            <person name="Munoz J.F."/>
            <person name="Mcewen J.G."/>
            <person name="Clay O.K."/>
            <person name="Cuomo C.A."/>
        </authorList>
    </citation>
    <scope>NUCLEOTIDE SEQUENCE [LARGE SCALE GENOMIC DNA]</scope>
    <source>
        <strain evidence="5 6">UAMH5409</strain>
    </source>
</reference>
<feature type="region of interest" description="Disordered" evidence="2">
    <location>
        <begin position="1"/>
        <end position="43"/>
    </location>
</feature>
<dbReference type="Pfam" id="PF22939">
    <property type="entry name" value="WHD_GPIID"/>
    <property type="match status" value="1"/>
</dbReference>
<dbReference type="SUPFAM" id="SSF52540">
    <property type="entry name" value="P-loop containing nucleoside triphosphate hydrolases"/>
    <property type="match status" value="1"/>
</dbReference>
<keyword evidence="1" id="KW-0677">Repeat</keyword>
<dbReference type="InterPro" id="IPR056884">
    <property type="entry name" value="NPHP3-like_N"/>
</dbReference>
<dbReference type="InterPro" id="IPR029058">
    <property type="entry name" value="AB_hydrolase_fold"/>
</dbReference>
<dbReference type="InterPro" id="IPR054471">
    <property type="entry name" value="GPIID_WHD"/>
</dbReference>
<evidence type="ECO:0000313" key="5">
    <source>
        <dbReference type="EMBL" id="PGH18076.1"/>
    </source>
</evidence>
<dbReference type="Proteomes" id="UP000223968">
    <property type="component" value="Unassembled WGS sequence"/>
</dbReference>
<feature type="domain" description="Nephrocystin 3-like N-terminal" evidence="4">
    <location>
        <begin position="321"/>
        <end position="481"/>
    </location>
</feature>